<dbReference type="GO" id="GO:0000781">
    <property type="term" value="C:chromosome, telomeric region"/>
    <property type="evidence" value="ECO:0007669"/>
    <property type="project" value="TreeGrafter"/>
</dbReference>
<keyword evidence="2" id="KW-1185">Reference proteome</keyword>
<dbReference type="GO" id="GO:0007015">
    <property type="term" value="P:actin filament organization"/>
    <property type="evidence" value="ECO:0007669"/>
    <property type="project" value="TreeGrafter"/>
</dbReference>
<proteinExistence type="predicted"/>
<feature type="non-terminal residue" evidence="1">
    <location>
        <position position="259"/>
    </location>
</feature>
<organism evidence="1 2">
    <name type="scientific">Paramuricea clavata</name>
    <name type="common">Red gorgonian</name>
    <name type="synonym">Violescent sea-whip</name>
    <dbReference type="NCBI Taxonomy" id="317549"/>
    <lineage>
        <taxon>Eukaryota</taxon>
        <taxon>Metazoa</taxon>
        <taxon>Cnidaria</taxon>
        <taxon>Anthozoa</taxon>
        <taxon>Octocorallia</taxon>
        <taxon>Malacalcyonacea</taxon>
        <taxon>Plexauridae</taxon>
        <taxon>Paramuricea</taxon>
    </lineage>
</organism>
<evidence type="ECO:0000313" key="1">
    <source>
        <dbReference type="EMBL" id="CAB4002022.1"/>
    </source>
</evidence>
<dbReference type="AlphaFoldDB" id="A0A7D9E9M6"/>
<dbReference type="GO" id="GO:0005640">
    <property type="term" value="C:nuclear outer membrane"/>
    <property type="evidence" value="ECO:0007669"/>
    <property type="project" value="TreeGrafter"/>
</dbReference>
<dbReference type="PANTHER" id="PTHR47300">
    <property type="entry name" value="PROTEIN KASH5"/>
    <property type="match status" value="1"/>
</dbReference>
<dbReference type="GO" id="GO:0070840">
    <property type="term" value="F:dynein complex binding"/>
    <property type="evidence" value="ECO:0007669"/>
    <property type="project" value="TreeGrafter"/>
</dbReference>
<evidence type="ECO:0000313" key="2">
    <source>
        <dbReference type="Proteomes" id="UP001152795"/>
    </source>
</evidence>
<dbReference type="GO" id="GO:0000800">
    <property type="term" value="C:lateral element"/>
    <property type="evidence" value="ECO:0007669"/>
    <property type="project" value="TreeGrafter"/>
</dbReference>
<dbReference type="PANTHER" id="PTHR47300:SF1">
    <property type="entry name" value="PROTEIN KASH5"/>
    <property type="match status" value="1"/>
</dbReference>
<protein>
    <submittedName>
        <fullName evidence="1">Uncharacterized protein</fullName>
    </submittedName>
</protein>
<dbReference type="EMBL" id="CACRXK020004235">
    <property type="protein sequence ID" value="CAB4002022.1"/>
    <property type="molecule type" value="Genomic_DNA"/>
</dbReference>
<gene>
    <name evidence="1" type="ORF">PACLA_8A068285</name>
</gene>
<dbReference type="GO" id="GO:0034993">
    <property type="term" value="C:meiotic nuclear membrane microtubule tethering complex"/>
    <property type="evidence" value="ECO:0007669"/>
    <property type="project" value="InterPro"/>
</dbReference>
<dbReference type="GO" id="GO:0090220">
    <property type="term" value="P:chromosome localization to nuclear envelope involved in homologous chromosome segregation"/>
    <property type="evidence" value="ECO:0007669"/>
    <property type="project" value="TreeGrafter"/>
</dbReference>
<dbReference type="GO" id="GO:0007129">
    <property type="term" value="P:homologous chromosome pairing at meiosis"/>
    <property type="evidence" value="ECO:0007669"/>
    <property type="project" value="TreeGrafter"/>
</dbReference>
<dbReference type="OrthoDB" id="10062605at2759"/>
<dbReference type="GO" id="GO:0051225">
    <property type="term" value="P:spindle assembly"/>
    <property type="evidence" value="ECO:0007669"/>
    <property type="project" value="TreeGrafter"/>
</dbReference>
<dbReference type="GO" id="GO:0051653">
    <property type="term" value="P:spindle localization"/>
    <property type="evidence" value="ECO:0007669"/>
    <property type="project" value="TreeGrafter"/>
</dbReference>
<sequence length="259" mass="30070">MLLDPKGNDVEVDLETYRRGILQWIEDIRCRNSREDVYYIDTSIENRATSGDEWGSINGSGNEDSRCMNATSESVEGLGGESPLKQDWELVTKIEDLQLNNRRLVDHNAELSFQMENTEESNNHLLKEVEILRKQLRNYQTLDEKNKNIEKENEELRQTVTDLQETSQNFQNKTKQLEKDRVTLSEFQEELQTKLSAAHRRLESLSTDHKNVCLAYNEEKQRLIQLEELQGVKDEIDKESTGTQEYLTSVISDLAAQKE</sequence>
<dbReference type="GO" id="GO:0034397">
    <property type="term" value="P:telomere localization"/>
    <property type="evidence" value="ECO:0007669"/>
    <property type="project" value="InterPro"/>
</dbReference>
<dbReference type="GO" id="GO:0090619">
    <property type="term" value="C:meiotic spindle pole"/>
    <property type="evidence" value="ECO:0007669"/>
    <property type="project" value="TreeGrafter"/>
</dbReference>
<name>A0A7D9E9M6_PARCT</name>
<dbReference type="Pfam" id="PF14662">
    <property type="entry name" value="KASH_CCD"/>
    <property type="match status" value="1"/>
</dbReference>
<reference evidence="1" key="1">
    <citation type="submission" date="2020-04" db="EMBL/GenBank/DDBJ databases">
        <authorList>
            <person name="Alioto T."/>
            <person name="Alioto T."/>
            <person name="Gomez Garrido J."/>
        </authorList>
    </citation>
    <scope>NUCLEOTIDE SEQUENCE</scope>
    <source>
        <strain evidence="1">A484AB</strain>
    </source>
</reference>
<dbReference type="InterPro" id="IPR028168">
    <property type="entry name" value="KASH5_CC"/>
</dbReference>
<accession>A0A7D9E9M6</accession>
<comment type="caution">
    <text evidence="1">The sequence shown here is derived from an EMBL/GenBank/DDBJ whole genome shotgun (WGS) entry which is preliminary data.</text>
</comment>
<dbReference type="InterPro" id="IPR028170">
    <property type="entry name" value="KASH5"/>
</dbReference>
<dbReference type="Proteomes" id="UP001152795">
    <property type="component" value="Unassembled WGS sequence"/>
</dbReference>